<keyword evidence="1" id="KW-0732">Signal</keyword>
<comment type="caution">
    <text evidence="2">The sequence shown here is derived from an EMBL/GenBank/DDBJ whole genome shotgun (WGS) entry which is preliminary data.</text>
</comment>
<dbReference type="RefSeq" id="WP_131529092.1">
    <property type="nucleotide sequence ID" value="NZ_SJSO01000005.1"/>
</dbReference>
<feature type="signal peptide" evidence="1">
    <location>
        <begin position="1"/>
        <end position="19"/>
    </location>
</feature>
<sequence length="281" mass="31352">MKKYIFILAFIVLALKSNAQIQFVSFNIDPQFVENSGLKVPNIHLPTGFNFSFSFTRSIASGGGFTSGNCVVSLIYTEYQSGDGSIQPDPSEVKLYEKELTSSDYKEETAFVKADAIFTGNKVNGKIVLRYVYTEFPNQVITKYSSTRYGINTSPTPDPTDTRITRNEGDILTFADDGRILIVMDGRLRHIQSMDTYLALFVRSTVPIRTYLDVTKNPMGSPIQPGTRIVDDLSNGMVYFNEGNVLRYITSPSVASRYKFNFKGIQHINGTAGYIIGPPIY</sequence>
<keyword evidence="3" id="KW-1185">Reference proteome</keyword>
<organism evidence="2 3">
    <name type="scientific">Pedobacter psychrodurus</name>
    <dbReference type="NCBI Taxonomy" id="2530456"/>
    <lineage>
        <taxon>Bacteria</taxon>
        <taxon>Pseudomonadati</taxon>
        <taxon>Bacteroidota</taxon>
        <taxon>Sphingobacteriia</taxon>
        <taxon>Sphingobacteriales</taxon>
        <taxon>Sphingobacteriaceae</taxon>
        <taxon>Pedobacter</taxon>
    </lineage>
</organism>
<dbReference type="EMBL" id="SJSO01000005">
    <property type="protein sequence ID" value="TCD27926.1"/>
    <property type="molecule type" value="Genomic_DNA"/>
</dbReference>
<feature type="chain" id="PRO_5020580000" evidence="1">
    <location>
        <begin position="20"/>
        <end position="281"/>
    </location>
</feature>
<dbReference type="OrthoDB" id="1038436at2"/>
<evidence type="ECO:0000313" key="2">
    <source>
        <dbReference type="EMBL" id="TCD27926.1"/>
    </source>
</evidence>
<reference evidence="2 3" key="1">
    <citation type="submission" date="2019-02" db="EMBL/GenBank/DDBJ databases">
        <title>Pedobacter sp. RP-3-21 sp. nov., isolated from Arctic soil.</title>
        <authorList>
            <person name="Dahal R.H."/>
        </authorList>
    </citation>
    <scope>NUCLEOTIDE SEQUENCE [LARGE SCALE GENOMIC DNA]</scope>
    <source>
        <strain evidence="2 3">RP-3-21</strain>
    </source>
</reference>
<proteinExistence type="predicted"/>
<protein>
    <submittedName>
        <fullName evidence="2">Uncharacterized protein</fullName>
    </submittedName>
</protein>
<gene>
    <name evidence="2" type="ORF">EZ456_08235</name>
</gene>
<dbReference type="Proteomes" id="UP000293925">
    <property type="component" value="Unassembled WGS sequence"/>
</dbReference>
<accession>A0A4R0Q8F3</accession>
<evidence type="ECO:0000313" key="3">
    <source>
        <dbReference type="Proteomes" id="UP000293925"/>
    </source>
</evidence>
<name>A0A4R0Q8F3_9SPHI</name>
<dbReference type="AlphaFoldDB" id="A0A4R0Q8F3"/>
<evidence type="ECO:0000256" key="1">
    <source>
        <dbReference type="SAM" id="SignalP"/>
    </source>
</evidence>